<comment type="caution">
    <text evidence="1">The sequence shown here is derived from an EMBL/GenBank/DDBJ whole genome shotgun (WGS) entry which is preliminary data.</text>
</comment>
<evidence type="ECO:0000313" key="1">
    <source>
        <dbReference type="EMBL" id="KAF7775328.1"/>
    </source>
</evidence>
<gene>
    <name evidence="1" type="ORF">PCIT_a1495</name>
</gene>
<protein>
    <submittedName>
        <fullName evidence="1">Uncharacterized protein</fullName>
    </submittedName>
</protein>
<name>A0AAD4AMD1_9GAMM</name>
<dbReference type="AlphaFoldDB" id="A0AAD4AMD1"/>
<reference evidence="1" key="2">
    <citation type="submission" date="2015-03" db="EMBL/GenBank/DDBJ databases">
        <title>Genome sequence of Pseudoalteromonas citrea.</title>
        <authorList>
            <person name="Xie B.-B."/>
            <person name="Rong J.-C."/>
            <person name="Qin Q.-L."/>
            <person name="Zhang Y.-Z."/>
        </authorList>
    </citation>
    <scope>NUCLEOTIDE SEQUENCE</scope>
    <source>
        <strain evidence="1">DSM 8771</strain>
    </source>
</reference>
<dbReference type="Proteomes" id="UP000016487">
    <property type="component" value="Unassembled WGS sequence"/>
</dbReference>
<dbReference type="EMBL" id="AHBZ03000012">
    <property type="protein sequence ID" value="KAF7775328.1"/>
    <property type="molecule type" value="Genomic_DNA"/>
</dbReference>
<reference evidence="1" key="1">
    <citation type="journal article" date="2012" name="J. Bacteriol.">
        <title>Genome sequences of type strains of seven species of the marine bacterium Pseudoalteromonas.</title>
        <authorList>
            <person name="Xie B.B."/>
            <person name="Shu Y.L."/>
            <person name="Qin Q.L."/>
            <person name="Rong J.C."/>
            <person name="Zhang X.Y."/>
            <person name="Chen X.L."/>
            <person name="Shi M."/>
            <person name="He H.L."/>
            <person name="Zhou B.C."/>
            <person name="Zhang Y.Z."/>
        </authorList>
    </citation>
    <scope>NUCLEOTIDE SEQUENCE</scope>
    <source>
        <strain evidence="1">DSM 8771</strain>
    </source>
</reference>
<organism evidence="1 2">
    <name type="scientific">Pseudoalteromonas citrea</name>
    <dbReference type="NCBI Taxonomy" id="43655"/>
    <lineage>
        <taxon>Bacteria</taxon>
        <taxon>Pseudomonadati</taxon>
        <taxon>Pseudomonadota</taxon>
        <taxon>Gammaproteobacteria</taxon>
        <taxon>Alteromonadales</taxon>
        <taxon>Pseudoalteromonadaceae</taxon>
        <taxon>Pseudoalteromonas</taxon>
    </lineage>
</organism>
<evidence type="ECO:0000313" key="2">
    <source>
        <dbReference type="Proteomes" id="UP000016487"/>
    </source>
</evidence>
<sequence>MKFKPLIYMIFIFLLKHKINSTYISTDRHTNPSKKAWSIPISLKEIHRGHQKHQKTK</sequence>
<accession>A0AAD4AMD1</accession>
<proteinExistence type="predicted"/>